<dbReference type="InterPro" id="IPR036847">
    <property type="entry name" value="RimP_C_sf"/>
</dbReference>
<name>A0ABW2SND7_9ACTO</name>
<dbReference type="Pfam" id="PF17384">
    <property type="entry name" value="DUF150_C"/>
    <property type="match status" value="1"/>
</dbReference>
<accession>A0ABW2SND7</accession>
<dbReference type="InterPro" id="IPR035956">
    <property type="entry name" value="RimP_N_sf"/>
</dbReference>
<dbReference type="InterPro" id="IPR028989">
    <property type="entry name" value="RimP_N"/>
</dbReference>
<dbReference type="InterPro" id="IPR003728">
    <property type="entry name" value="Ribosome_maturation_RimP"/>
</dbReference>
<dbReference type="PANTHER" id="PTHR33867">
    <property type="entry name" value="RIBOSOME MATURATION FACTOR RIMP"/>
    <property type="match status" value="1"/>
</dbReference>
<dbReference type="Pfam" id="PF02576">
    <property type="entry name" value="RimP_N"/>
    <property type="match status" value="1"/>
</dbReference>
<dbReference type="SUPFAM" id="SSF74942">
    <property type="entry name" value="YhbC-like, C-terminal domain"/>
    <property type="match status" value="1"/>
</dbReference>
<dbReference type="InterPro" id="IPR028998">
    <property type="entry name" value="RimP_C"/>
</dbReference>
<dbReference type="SUPFAM" id="SSF75420">
    <property type="entry name" value="YhbC-like, N-terminal domain"/>
    <property type="match status" value="1"/>
</dbReference>
<keyword evidence="1 3" id="KW-0963">Cytoplasm</keyword>
<feature type="domain" description="Ribosome maturation factor RimP N-terminal" evidence="4">
    <location>
        <begin position="12"/>
        <end position="87"/>
    </location>
</feature>
<protein>
    <recommendedName>
        <fullName evidence="3">Ribosome maturation factor RimP</fullName>
    </recommendedName>
</protein>
<dbReference type="Proteomes" id="UP001596527">
    <property type="component" value="Unassembled WGS sequence"/>
</dbReference>
<dbReference type="Gene3D" id="3.30.300.70">
    <property type="entry name" value="RimP-like superfamily, N-terminal"/>
    <property type="match status" value="1"/>
</dbReference>
<keyword evidence="7" id="KW-1185">Reference proteome</keyword>
<sequence>MAAHESADLRGLLEGVVAETGLVLESVRELQRGGTPVVMVVVDAADGVRGVDSDTLAEVSRAVSKEMDRADPIDGEYVLEVSTPGAERELTETRHWRREIGRVIRVCLRDRSEVTGRLVAAGEESATLDVDGEAVTISYAQVKKARPRVEFGSEE</sequence>
<evidence type="ECO:0000256" key="1">
    <source>
        <dbReference type="ARBA" id="ARBA00022490"/>
    </source>
</evidence>
<dbReference type="HAMAP" id="MF_01077">
    <property type="entry name" value="RimP"/>
    <property type="match status" value="1"/>
</dbReference>
<evidence type="ECO:0000313" key="6">
    <source>
        <dbReference type="EMBL" id="MFC7580883.1"/>
    </source>
</evidence>
<dbReference type="EMBL" id="JBHTEF010000001">
    <property type="protein sequence ID" value="MFC7580883.1"/>
    <property type="molecule type" value="Genomic_DNA"/>
</dbReference>
<organism evidence="6 7">
    <name type="scientific">Schaalia naturae</name>
    <dbReference type="NCBI Taxonomy" id="635203"/>
    <lineage>
        <taxon>Bacteria</taxon>
        <taxon>Bacillati</taxon>
        <taxon>Actinomycetota</taxon>
        <taxon>Actinomycetes</taxon>
        <taxon>Actinomycetales</taxon>
        <taxon>Actinomycetaceae</taxon>
        <taxon>Schaalia</taxon>
    </lineage>
</organism>
<dbReference type="RefSeq" id="WP_380973454.1">
    <property type="nucleotide sequence ID" value="NZ_JBHTEF010000001.1"/>
</dbReference>
<evidence type="ECO:0000256" key="3">
    <source>
        <dbReference type="HAMAP-Rule" id="MF_01077"/>
    </source>
</evidence>
<proteinExistence type="inferred from homology"/>
<comment type="subcellular location">
    <subcellularLocation>
        <location evidence="3">Cytoplasm</location>
    </subcellularLocation>
</comment>
<dbReference type="CDD" id="cd01734">
    <property type="entry name" value="YlxS_C"/>
    <property type="match status" value="1"/>
</dbReference>
<comment type="caution">
    <text evidence="6">The sequence shown here is derived from an EMBL/GenBank/DDBJ whole genome shotgun (WGS) entry which is preliminary data.</text>
</comment>
<evidence type="ECO:0000313" key="7">
    <source>
        <dbReference type="Proteomes" id="UP001596527"/>
    </source>
</evidence>
<comment type="function">
    <text evidence="3">Required for maturation of 30S ribosomal subunits.</text>
</comment>
<comment type="similarity">
    <text evidence="3">Belongs to the RimP family.</text>
</comment>
<keyword evidence="2 3" id="KW-0690">Ribosome biogenesis</keyword>
<gene>
    <name evidence="3 6" type="primary">rimP</name>
    <name evidence="6" type="ORF">ACFQWG_06685</name>
</gene>
<dbReference type="PANTHER" id="PTHR33867:SF1">
    <property type="entry name" value="RIBOSOME MATURATION FACTOR RIMP"/>
    <property type="match status" value="1"/>
</dbReference>
<evidence type="ECO:0000256" key="2">
    <source>
        <dbReference type="ARBA" id="ARBA00022517"/>
    </source>
</evidence>
<reference evidence="7" key="1">
    <citation type="journal article" date="2019" name="Int. J. Syst. Evol. Microbiol.">
        <title>The Global Catalogue of Microorganisms (GCM) 10K type strain sequencing project: providing services to taxonomists for standard genome sequencing and annotation.</title>
        <authorList>
            <consortium name="The Broad Institute Genomics Platform"/>
            <consortium name="The Broad Institute Genome Sequencing Center for Infectious Disease"/>
            <person name="Wu L."/>
            <person name="Ma J."/>
        </authorList>
    </citation>
    <scope>NUCLEOTIDE SEQUENCE [LARGE SCALE GENOMIC DNA]</scope>
    <source>
        <strain evidence="7">CCUG 56698</strain>
    </source>
</reference>
<evidence type="ECO:0000259" key="4">
    <source>
        <dbReference type="Pfam" id="PF02576"/>
    </source>
</evidence>
<feature type="domain" description="Ribosome maturation factor RimP C-terminal" evidence="5">
    <location>
        <begin position="90"/>
        <end position="151"/>
    </location>
</feature>
<evidence type="ECO:0000259" key="5">
    <source>
        <dbReference type="Pfam" id="PF17384"/>
    </source>
</evidence>